<proteinExistence type="predicted"/>
<evidence type="ECO:0000313" key="3">
    <source>
        <dbReference type="Proteomes" id="UP001642464"/>
    </source>
</evidence>
<sequence>MEREVFARVSKVLRGLGGQLQPASSGSRKVQGDASWVGPTGKVLATSKGEHQAEDSRVEDGDEECHSSEKDTRGEILTEDKRSAMFRQEVRECFAQLERLEGFRTVVELLVMCAEAAMALQDRELAKEAVRKLFAQLESKDQFFCRGLMVKALLEDGTARESEGTASVKHTMKAIAHLSQALEICMDPTTRPSYDFLVYNASVQMFRVVRPLMRDGLRSEAIPALRAVTDALGAIKTPALLWRARLSMSLGLCLFEKGEQAPAQAEVKRAMDLIKQQQEEQREEQGGSGEDAQEAQRLMREAEALAIHLGGAASVAQAKTQRANGLVRPLLQCIRSDLIQGDDAVATELDESLNQVSGQPTEQQDAGALVEVARLALRHGVLETATHALQALCKLPGRQVSAVDEVLSDLVKAEWLAVDPKASLERLSLSNGAGSKPKQGKGECNPKTLRLAKKIQAMRMIDRALLSCMRLDRPEVLEEGCILAWNVGLELLQPHLRSHVHKTFQTAADALESIDSSQVNLRAHLHSEIAKCEVASDFLTKATVQVTKARALDASVQAAAGSGTESEAKDASTLEQFLKPLQAKLDLKSNLYSEPETNFEQALLQVEQAKDAKERHLKKSLLHRAATLLSSPEENGTVDPDAVTAVAEPKHIFLLWGEIAKLAWEQKLVDLATRACDFLLDDPENRGLERDDELQRMAFELNLIRAELFAFKVQQTEIHPMCPLVANLNPKALGLEVPEVNMDAESDFPVGEPAPGATTTQAPPRVNIVSQSDMHLDWPVGEDVPFPEDLSENKRQVCVNLQEALKLGIEMQSSWMIENATIYTWNFHLHMFNGPLQRFQFMQPALRETLNACFDALDSIGHTERSEPMFCALGCAVAHAMEAQGDEQGLTRAAEVCEKAAEGAQVRNSKVLLGAWQRIQRKRKSSLPIPAELLEGGFARLELLGLAEELVDSVEKLSILEQQESLFQEHAEQLKGTDPVEKLLQLEVRARVARLAMDLGHESIAERCATSVIGQLPTQFRQRGSVASIKVVTDKRRLVPPRQWRWFSISECVLGQVYAKRADTMTHDKSTQDSLRQQALKHLCVAGEYGTNAALAQLVLDAARAMWNLAVELMGSAATRAILHKPMLSMVKFLATSGEKTDVALRVNMYASLFECFKDEQDWSGGLACVEHAFRFVPLELQKRLWEARVIFSSKLNKDVAAGLHKMKEGTNALQAKAWATLARASSSASDQMHAYVQALELVKESFEQVEYLIEFAEWLHANHFSRDDVTQCLVAAADVILDVEVAEEKRRAAEQERREKSGKTTGSPTSLSSKMTSMTQRSNMRGGGKPVTKAVRQLGDPLEDAPETLQVEHYLKLVQIFTMLARSVAHSRIRSDMALIAHGHLMTVWKRFIHTTLEGESSDTFLEMILFETEIALEQVERVERHALVLHYLLELGQLLEECAQDPLSIGCYAMMEGLSRAVNDDAFAMLAALKSVRVLGQLNLGELARRKMATVSLELSEPVRVRFSIEVEQILEQRRLRAEQDKEKGATGVAADELIENAATFETETKQVSKVRAPTRRKILEQLKIREVWALAASEMIDLGYIYHAKVFLQEVDRHNEAFEDLENSARTNLSLTRIANLEGKSSVAMEHALKGMRALHDFGGGNALEWERITTTVVRCLGEANRSREVRTLLQDAVTAFETKLEGQGTLKDLDLEVAASQVETLLAEELLRDVLGRCSTGATWTEEWRQCQTHMRNAQDRILIATKPNCVSIATVDVLLRQARLWAQVSQAAGMKTLHDEAFEKIMDGLNRASRCAESMLQMVRPTVVAFCRVPGLSLPLERLLGSIQLTLGDTELSNSAIKASQTSSPAQQAEGQRDVDDKGGALNPVEEWLLATAPPVELKEADRIARATHRACSHFMGAFRLFEGVQVLQSQAKLAAGRGLGRVHHPEASSILQDALDSALQAKQFDVAGSAAFELLRLNPVARNLVLFQSCQARKHLLKLVQTCAADPESKLACLLRLRDHLTSKLVDPSFAKECEEEWKSTTWPFLQVEKSLKRSVVMQRLDCSKPVEVITRSLPPTSQFLVLALSPDNRTLYGTLLSRGIGDPEVVEHDLGENAVDRLGSLISRMGSFKKRLGPLLLTQGDCASFDFDDDGDEQLNLELRELVSDCKAFLGPVIAGLVATTEESEDEEQLEEAESQALRDLIIVADPSSLGKLPLEALVSAKSFSSVVRDFSLHMHYHRIKSVLGNPEDPATDDAPDVSVPGIPTAGKFVVDPRGEDARVGQVFKEAQPNGWSGVEGGGEAGILSRGGFQSLLVADKNPMVFFYAGLGPLLAHYPSSALIGVNLSHCHACILVDRSSNDVSFRNLAKRHGHISPARQELEQSLETAAVLSLAGVNSVVLNQWPNSVTANLAVQKDLCEAVSSASKLHAVARQLRMEQAAKAEENKFKFRVAFNLVQFGLPC</sequence>
<feature type="compositionally biased region" description="Basic and acidic residues" evidence="1">
    <location>
        <begin position="1292"/>
        <end position="1303"/>
    </location>
</feature>
<feature type="compositionally biased region" description="Polar residues" evidence="1">
    <location>
        <begin position="1304"/>
        <end position="1324"/>
    </location>
</feature>
<organism evidence="2 3">
    <name type="scientific">Durusdinium trenchii</name>
    <dbReference type="NCBI Taxonomy" id="1381693"/>
    <lineage>
        <taxon>Eukaryota</taxon>
        <taxon>Sar</taxon>
        <taxon>Alveolata</taxon>
        <taxon>Dinophyceae</taxon>
        <taxon>Suessiales</taxon>
        <taxon>Symbiodiniaceae</taxon>
        <taxon>Durusdinium</taxon>
    </lineage>
</organism>
<feature type="region of interest" description="Disordered" evidence="1">
    <location>
        <begin position="18"/>
        <end position="77"/>
    </location>
</feature>
<evidence type="ECO:0000313" key="2">
    <source>
        <dbReference type="EMBL" id="CAK8992782.1"/>
    </source>
</evidence>
<keyword evidence="3" id="KW-1185">Reference proteome</keyword>
<dbReference type="InterPro" id="IPR039586">
    <property type="entry name" value="CFAP46"/>
</dbReference>
<feature type="compositionally biased region" description="Polar residues" evidence="1">
    <location>
        <begin position="1845"/>
        <end position="1859"/>
    </location>
</feature>
<name>A0ABP0HSG3_9DINO</name>
<feature type="region of interest" description="Disordered" evidence="1">
    <location>
        <begin position="276"/>
        <end position="295"/>
    </location>
</feature>
<evidence type="ECO:0000256" key="1">
    <source>
        <dbReference type="SAM" id="MobiDB-lite"/>
    </source>
</evidence>
<keyword evidence="2" id="KW-0969">Cilium</keyword>
<gene>
    <name evidence="2" type="ORF">SCF082_LOCUS3217</name>
</gene>
<protein>
    <submittedName>
        <fullName evidence="2">Cilia- and flagella-associated protein 46 (Tetratricopeptide repeat protein 40)</fullName>
    </submittedName>
</protein>
<feature type="region of interest" description="Disordered" evidence="1">
    <location>
        <begin position="1292"/>
        <end position="1333"/>
    </location>
</feature>
<feature type="compositionally biased region" description="Basic and acidic residues" evidence="1">
    <location>
        <begin position="276"/>
        <end position="285"/>
    </location>
</feature>
<dbReference type="PANTHER" id="PTHR15977">
    <property type="entry name" value="CILIA- AND FLAGELLA-ASSOCIATED PROTEIN 46"/>
    <property type="match status" value="1"/>
</dbReference>
<keyword evidence="2" id="KW-0282">Flagellum</keyword>
<feature type="region of interest" description="Disordered" evidence="1">
    <location>
        <begin position="1845"/>
        <end position="1867"/>
    </location>
</feature>
<keyword evidence="2" id="KW-0966">Cell projection</keyword>
<dbReference type="InterPro" id="IPR057466">
    <property type="entry name" value="CFAP46_TPR"/>
</dbReference>
<dbReference type="PANTHER" id="PTHR15977:SF15">
    <property type="entry name" value="CILIA- AND FLAGELLA-ASSOCIATED PROTEIN 46"/>
    <property type="match status" value="1"/>
</dbReference>
<dbReference type="EMBL" id="CAXAMM010001635">
    <property type="protein sequence ID" value="CAK8992782.1"/>
    <property type="molecule type" value="Genomic_DNA"/>
</dbReference>
<reference evidence="2 3" key="1">
    <citation type="submission" date="2024-02" db="EMBL/GenBank/DDBJ databases">
        <authorList>
            <person name="Chen Y."/>
            <person name="Shah S."/>
            <person name="Dougan E. K."/>
            <person name="Thang M."/>
            <person name="Chan C."/>
        </authorList>
    </citation>
    <scope>NUCLEOTIDE SEQUENCE [LARGE SCALE GENOMIC DNA]</scope>
</reference>
<accession>A0ABP0HSG3</accession>
<dbReference type="Proteomes" id="UP001642464">
    <property type="component" value="Unassembled WGS sequence"/>
</dbReference>
<comment type="caution">
    <text evidence="2">The sequence shown here is derived from an EMBL/GenBank/DDBJ whole genome shotgun (WGS) entry which is preliminary data.</text>
</comment>
<dbReference type="Pfam" id="PF25439">
    <property type="entry name" value="TPR_CFAP46_N"/>
    <property type="match status" value="1"/>
</dbReference>
<feature type="compositionally biased region" description="Basic and acidic residues" evidence="1">
    <location>
        <begin position="48"/>
        <end position="77"/>
    </location>
</feature>